<dbReference type="GO" id="GO:0005509">
    <property type="term" value="F:calcium ion binding"/>
    <property type="evidence" value="ECO:0007669"/>
    <property type="project" value="InterPro"/>
</dbReference>
<keyword evidence="2" id="KW-1015">Disulfide bond</keyword>
<dbReference type="SUPFAM" id="SSF49313">
    <property type="entry name" value="Cadherin-like"/>
    <property type="match status" value="1"/>
</dbReference>
<dbReference type="PANTHER" id="PTHR47635:SF2">
    <property type="entry name" value="LAMG-LIKE JELLYROLL FOLD DOMAIN-CONTAINING PROTEIN"/>
    <property type="match status" value="1"/>
</dbReference>
<dbReference type="EMBL" id="BMFQ01000002">
    <property type="protein sequence ID" value="GGG46090.1"/>
    <property type="molecule type" value="Genomic_DNA"/>
</dbReference>
<dbReference type="PANTHER" id="PTHR47635">
    <property type="entry name" value="CUB DOMAIN-CONTAINING PROTEIN"/>
    <property type="match status" value="1"/>
</dbReference>
<evidence type="ECO:0000256" key="1">
    <source>
        <dbReference type="ARBA" id="ARBA00022729"/>
    </source>
</evidence>
<dbReference type="InterPro" id="IPR013320">
    <property type="entry name" value="ConA-like_dom_sf"/>
</dbReference>
<organism evidence="5 6">
    <name type="scientific">Bizionia arctica</name>
    <dbReference type="NCBI Taxonomy" id="1495645"/>
    <lineage>
        <taxon>Bacteria</taxon>
        <taxon>Pseudomonadati</taxon>
        <taxon>Bacteroidota</taxon>
        <taxon>Flavobacteriia</taxon>
        <taxon>Flavobacteriales</taxon>
        <taxon>Flavobacteriaceae</taxon>
        <taxon>Bizionia</taxon>
    </lineage>
</organism>
<dbReference type="GO" id="GO:0007156">
    <property type="term" value="P:homophilic cell adhesion via plasma membrane adhesion molecules"/>
    <property type="evidence" value="ECO:0007669"/>
    <property type="project" value="InterPro"/>
</dbReference>
<dbReference type="SMART" id="SM00560">
    <property type="entry name" value="LamGL"/>
    <property type="match status" value="1"/>
</dbReference>
<evidence type="ECO:0000256" key="2">
    <source>
        <dbReference type="ARBA" id="ARBA00023157"/>
    </source>
</evidence>
<dbReference type="InterPro" id="IPR002126">
    <property type="entry name" value="Cadherin-like_dom"/>
</dbReference>
<protein>
    <recommendedName>
        <fullName evidence="4">Cadherin domain-containing protein</fullName>
    </recommendedName>
</protein>
<dbReference type="PROSITE" id="PS51257">
    <property type="entry name" value="PROKAR_LIPOPROTEIN"/>
    <property type="match status" value="1"/>
</dbReference>
<dbReference type="CDD" id="cd11304">
    <property type="entry name" value="Cadherin_repeat"/>
    <property type="match status" value="2"/>
</dbReference>
<proteinExistence type="predicted"/>
<evidence type="ECO:0000256" key="3">
    <source>
        <dbReference type="SAM" id="SignalP"/>
    </source>
</evidence>
<evidence type="ECO:0000313" key="6">
    <source>
        <dbReference type="Proteomes" id="UP000625976"/>
    </source>
</evidence>
<dbReference type="InterPro" id="IPR015919">
    <property type="entry name" value="Cadherin-like_sf"/>
</dbReference>
<reference evidence="5" key="1">
    <citation type="journal article" date="2014" name="Int. J. Syst. Evol. Microbiol.">
        <title>Complete genome sequence of Corynebacterium casei LMG S-19264T (=DSM 44701T), isolated from a smear-ripened cheese.</title>
        <authorList>
            <consortium name="US DOE Joint Genome Institute (JGI-PGF)"/>
            <person name="Walter F."/>
            <person name="Albersmeier A."/>
            <person name="Kalinowski J."/>
            <person name="Ruckert C."/>
        </authorList>
    </citation>
    <scope>NUCLEOTIDE SEQUENCE</scope>
    <source>
        <strain evidence="5">CGMCC 1.12751</strain>
    </source>
</reference>
<keyword evidence="1 3" id="KW-0732">Signal</keyword>
<keyword evidence="6" id="KW-1185">Reference proteome</keyword>
<dbReference type="GO" id="GO:0005975">
    <property type="term" value="P:carbohydrate metabolic process"/>
    <property type="evidence" value="ECO:0007669"/>
    <property type="project" value="UniProtKB-ARBA"/>
</dbReference>
<dbReference type="Proteomes" id="UP000625976">
    <property type="component" value="Unassembled WGS sequence"/>
</dbReference>
<dbReference type="SUPFAM" id="SSF49899">
    <property type="entry name" value="Concanavalin A-like lectins/glucanases"/>
    <property type="match status" value="1"/>
</dbReference>
<dbReference type="PROSITE" id="PS50268">
    <property type="entry name" value="CADHERIN_2"/>
    <property type="match status" value="1"/>
</dbReference>
<dbReference type="AlphaFoldDB" id="A0A917GHP9"/>
<accession>A0A917GHP9</accession>
<feature type="signal peptide" evidence="3">
    <location>
        <begin position="1"/>
        <end position="21"/>
    </location>
</feature>
<reference evidence="5" key="2">
    <citation type="submission" date="2020-09" db="EMBL/GenBank/DDBJ databases">
        <authorList>
            <person name="Sun Q."/>
            <person name="Zhou Y."/>
        </authorList>
    </citation>
    <scope>NUCLEOTIDE SEQUENCE</scope>
    <source>
        <strain evidence="5">CGMCC 1.12751</strain>
    </source>
</reference>
<dbReference type="Gene3D" id="2.60.40.60">
    <property type="entry name" value="Cadherins"/>
    <property type="match status" value="1"/>
</dbReference>
<feature type="chain" id="PRO_5036792749" description="Cadherin domain-containing protein" evidence="3">
    <location>
        <begin position="22"/>
        <end position="433"/>
    </location>
</feature>
<evidence type="ECO:0000313" key="5">
    <source>
        <dbReference type="EMBL" id="GGG46090.1"/>
    </source>
</evidence>
<gene>
    <name evidence="5" type="ORF">GCM10010976_17080</name>
</gene>
<dbReference type="GO" id="GO:0004553">
    <property type="term" value="F:hydrolase activity, hydrolyzing O-glycosyl compounds"/>
    <property type="evidence" value="ECO:0007669"/>
    <property type="project" value="UniProtKB-ARBA"/>
</dbReference>
<sequence length="433" mass="47606">MNKLRLVSLIFLGLIFSCTNSTEEINDFNETNDAIITISDFEITINENPNANQYLGTVYASTNQGNIVFSIAEQSPIGAFEINSNSGDISVLDDTLFNFDTHPIITGVIKVENADLFETANVTINLKDINEINASDFSVTLQEMPSINQSLGLIEATTGEGSLTFSIIEQSPNNILEINPSTGELKVLYVPNFVGNPIISATARVENNETFKEINITVSLNIPCNPNTVPELNAFYPMNANAMDESGFNNNGTVSGAILTTNRFSESNSAYYFDGVDDNIQIEDNDQLYLDNEFTISAWVYPEEIKSQQILRKGSHVNGTSSAPFGLSLSNTNDVIFSITAGGTLVQARKQGYNINEWFLVTGVLIDQTMYLYVNDELVAMETIEGDIYNDELPLVIGTRLSLPSSTFKGKIDDVRIFNAALCPEDITELFNN</sequence>
<name>A0A917GHP9_9FLAO</name>
<dbReference type="InterPro" id="IPR006558">
    <property type="entry name" value="LamG-like"/>
</dbReference>
<dbReference type="Gene3D" id="2.60.120.200">
    <property type="match status" value="1"/>
</dbReference>
<dbReference type="RefSeq" id="WP_188463839.1">
    <property type="nucleotide sequence ID" value="NZ_BMFQ01000002.1"/>
</dbReference>
<feature type="domain" description="Cadherin" evidence="4">
    <location>
        <begin position="37"/>
        <end position="137"/>
    </location>
</feature>
<dbReference type="GO" id="GO:0016020">
    <property type="term" value="C:membrane"/>
    <property type="evidence" value="ECO:0007669"/>
    <property type="project" value="InterPro"/>
</dbReference>
<evidence type="ECO:0000259" key="4">
    <source>
        <dbReference type="PROSITE" id="PS50268"/>
    </source>
</evidence>
<dbReference type="Pfam" id="PF13385">
    <property type="entry name" value="Laminin_G_3"/>
    <property type="match status" value="1"/>
</dbReference>
<comment type="caution">
    <text evidence="5">The sequence shown here is derived from an EMBL/GenBank/DDBJ whole genome shotgun (WGS) entry which is preliminary data.</text>
</comment>